<proteinExistence type="predicted"/>
<evidence type="ECO:0000313" key="1">
    <source>
        <dbReference type="EMBL" id="KAI4813928.1"/>
    </source>
</evidence>
<evidence type="ECO:0000313" key="2">
    <source>
        <dbReference type="Proteomes" id="UP001057452"/>
    </source>
</evidence>
<protein>
    <submittedName>
        <fullName evidence="1">Uncharacterized protein</fullName>
    </submittedName>
</protein>
<accession>A0ACB9WLA6</accession>
<gene>
    <name evidence="1" type="ORF">KUCAC02_003148</name>
</gene>
<sequence length="38" mass="4276">MLLLPYGPYTRRRALPLGGGRVLSLGSQHEQRDQQPIT</sequence>
<keyword evidence="2" id="KW-1185">Reference proteome</keyword>
<reference evidence="1" key="1">
    <citation type="submission" date="2022-05" db="EMBL/GenBank/DDBJ databases">
        <title>Chromosome-level genome of Chaenocephalus aceratus.</title>
        <authorList>
            <person name="Park H."/>
        </authorList>
    </citation>
    <scope>NUCLEOTIDE SEQUENCE</scope>
    <source>
        <strain evidence="1">KU_202001</strain>
    </source>
</reference>
<dbReference type="EMBL" id="CM043798">
    <property type="protein sequence ID" value="KAI4813928.1"/>
    <property type="molecule type" value="Genomic_DNA"/>
</dbReference>
<name>A0ACB9WLA6_CHAAC</name>
<organism evidence="1 2">
    <name type="scientific">Chaenocephalus aceratus</name>
    <name type="common">Blackfin icefish</name>
    <name type="synonym">Chaenichthys aceratus</name>
    <dbReference type="NCBI Taxonomy" id="36190"/>
    <lineage>
        <taxon>Eukaryota</taxon>
        <taxon>Metazoa</taxon>
        <taxon>Chordata</taxon>
        <taxon>Craniata</taxon>
        <taxon>Vertebrata</taxon>
        <taxon>Euteleostomi</taxon>
        <taxon>Actinopterygii</taxon>
        <taxon>Neopterygii</taxon>
        <taxon>Teleostei</taxon>
        <taxon>Neoteleostei</taxon>
        <taxon>Acanthomorphata</taxon>
        <taxon>Eupercaria</taxon>
        <taxon>Perciformes</taxon>
        <taxon>Notothenioidei</taxon>
        <taxon>Channichthyidae</taxon>
        <taxon>Chaenocephalus</taxon>
    </lineage>
</organism>
<comment type="caution">
    <text evidence="1">The sequence shown here is derived from an EMBL/GenBank/DDBJ whole genome shotgun (WGS) entry which is preliminary data.</text>
</comment>
<dbReference type="Proteomes" id="UP001057452">
    <property type="component" value="Chromosome 14"/>
</dbReference>